<accession>A0A9D9HLW5</accession>
<sequence>METNDDSMDNRPVVQDSTRKSGNANDIRQENHVTASEGNVGGQGKDGKCRKRLKTVGKVLLWFVGIWAVLLIIIQIVLSPSVLTRLANRFTAEYIDGNVSFGKVRLSVFRSFPYLNIGFSDVSVTYPSGKFKAEQDDFYSRQGRGETADTLASFKALYVSLDAAALTFGTIRIPGLLLEKPRIFAKNYPGGEANWQIFKGSGDTAETEDADTSGASIPKIQLGRIIMKDNPRIVYSSPEDTVYALLSLKRMRFNGRLSSKGSLRNRIAFRIDSMFVAGRLPSDTLALKLDNLGIRARNETVDMNISATTFMATRSYGRMRIPIEIKAEVSFPEDTLFTAQINDLEARIADVPFKANGTVQYGNRLYINGKASIDNCRMHDVMGYFRENILKAAKDIDTDASVSLSASFDGFYDPENGEMPAFSASLTIPEAEISNKAFSISHRIALDASAAGSGNGEIDLALNDFHVIGKALRIALSGSASDIMGDDPLFTVDAGADISLDTLSRFLRKESGLSLSGGLKAQVKGQMLMSQLDAYRFAEADVTGKVQSSGLEVISSKDTVRLFADSLDIWLGAVGNTRDTSVRQGERMLAMTASIDSTFISYKDRMRLVGKNLSLKAQNSAAILDKKDSSRFYPFGGKLDIGFLSLVGSDTSFVAVSKSSSIFKISPKKDNPQIPVLTLTSSNGGIFARGPINRIAARGIDINATAAMNSIERRHRAKAFVDSLARQYPDIPRDSLFRHLRKMRGARPLPDWLSEKDFMKQDLNLKLGDTMAKYFREWDAEGSLTLSKAALVSPYFPLRNTLSDVKGSFTNNEIRFDSFNLRSGRSDLSASGSLTGLRRALLGRGFIKLDLAVMSDSLNINELLGAYTIGSAFVPKDISAATLDIDDDEYIDMVATDTLANVQPAASPLIVVPANIVADLTVRAGNVTYSNLKINRMETDIAVKERCVQLTNTIATSDIGNIEFEGFYSTRTKQDLRTGFDLALEDITAEKVIEMMPAVDSVMPMLKSFKGKLNCTVSATAAIDTSMNIEMPTINGVIRIKGDDLALSESTAFSEIAKKLKFKDRTGGHIDHMSVEGLIHDNRLEVFPFVLKVDRYTLAMSGVQNLDTSFKYHVSVIDSPLPFRVGIDLSGNFDDFKFRIGKAKYKSTDVPVFSGVIDKARINLRESISNIFQQGVDKAIMENEQSKVIDDYKQKIGYTQAVDQQLDSLSTDEKARME</sequence>
<reference evidence="3" key="1">
    <citation type="submission" date="2020-10" db="EMBL/GenBank/DDBJ databases">
        <authorList>
            <person name="Gilroy R."/>
        </authorList>
    </citation>
    <scope>NUCLEOTIDE SEQUENCE</scope>
    <source>
        <strain evidence="3">B1-3475</strain>
    </source>
</reference>
<reference evidence="3" key="2">
    <citation type="journal article" date="2021" name="PeerJ">
        <title>Extensive microbial diversity within the chicken gut microbiome revealed by metagenomics and culture.</title>
        <authorList>
            <person name="Gilroy R."/>
            <person name="Ravi A."/>
            <person name="Getino M."/>
            <person name="Pursley I."/>
            <person name="Horton D.L."/>
            <person name="Alikhan N.F."/>
            <person name="Baker D."/>
            <person name="Gharbi K."/>
            <person name="Hall N."/>
            <person name="Watson M."/>
            <person name="Adriaenssens E.M."/>
            <person name="Foster-Nyarko E."/>
            <person name="Jarju S."/>
            <person name="Secka A."/>
            <person name="Antonio M."/>
            <person name="Oren A."/>
            <person name="Chaudhuri R.R."/>
            <person name="La Ragione R."/>
            <person name="Hildebrand F."/>
            <person name="Pallen M.J."/>
        </authorList>
    </citation>
    <scope>NUCLEOTIDE SEQUENCE</scope>
    <source>
        <strain evidence="3">B1-3475</strain>
    </source>
</reference>
<keyword evidence="2" id="KW-0812">Transmembrane</keyword>
<protein>
    <recommendedName>
        <fullName evidence="5">AsmA-like C-terminal domain-containing protein</fullName>
    </recommendedName>
</protein>
<keyword evidence="2" id="KW-1133">Transmembrane helix</keyword>
<feature type="compositionally biased region" description="Polar residues" evidence="1">
    <location>
        <begin position="20"/>
        <end position="37"/>
    </location>
</feature>
<feature type="transmembrane region" description="Helical" evidence="2">
    <location>
        <begin position="59"/>
        <end position="78"/>
    </location>
</feature>
<feature type="region of interest" description="Disordered" evidence="1">
    <location>
        <begin position="1"/>
        <end position="47"/>
    </location>
</feature>
<evidence type="ECO:0000313" key="3">
    <source>
        <dbReference type="EMBL" id="MBO8456249.1"/>
    </source>
</evidence>
<dbReference type="GO" id="GO:0005886">
    <property type="term" value="C:plasma membrane"/>
    <property type="evidence" value="ECO:0007669"/>
    <property type="project" value="TreeGrafter"/>
</dbReference>
<keyword evidence="2" id="KW-0472">Membrane</keyword>
<organism evidence="3 4">
    <name type="scientific">Candidatus Cryptobacteroides intestinigallinarum</name>
    <dbReference type="NCBI Taxonomy" id="2840767"/>
    <lineage>
        <taxon>Bacteria</taxon>
        <taxon>Pseudomonadati</taxon>
        <taxon>Bacteroidota</taxon>
        <taxon>Bacteroidia</taxon>
        <taxon>Bacteroidales</taxon>
        <taxon>Candidatus Cryptobacteroides</taxon>
    </lineage>
</organism>
<dbReference type="Proteomes" id="UP000823617">
    <property type="component" value="Unassembled WGS sequence"/>
</dbReference>
<comment type="caution">
    <text evidence="3">The sequence shown here is derived from an EMBL/GenBank/DDBJ whole genome shotgun (WGS) entry which is preliminary data.</text>
</comment>
<evidence type="ECO:0000256" key="1">
    <source>
        <dbReference type="SAM" id="MobiDB-lite"/>
    </source>
</evidence>
<proteinExistence type="predicted"/>
<evidence type="ECO:0000313" key="4">
    <source>
        <dbReference type="Proteomes" id="UP000823617"/>
    </source>
</evidence>
<name>A0A9D9HLW5_9BACT</name>
<evidence type="ECO:0008006" key="5">
    <source>
        <dbReference type="Google" id="ProtNLM"/>
    </source>
</evidence>
<dbReference type="PANTHER" id="PTHR30441:SF8">
    <property type="entry name" value="DUF748 DOMAIN-CONTAINING PROTEIN"/>
    <property type="match status" value="1"/>
</dbReference>
<evidence type="ECO:0000256" key="2">
    <source>
        <dbReference type="SAM" id="Phobius"/>
    </source>
</evidence>
<dbReference type="GO" id="GO:0090313">
    <property type="term" value="P:regulation of protein targeting to membrane"/>
    <property type="evidence" value="ECO:0007669"/>
    <property type="project" value="TreeGrafter"/>
</dbReference>
<dbReference type="EMBL" id="JADIMK010000077">
    <property type="protein sequence ID" value="MBO8456249.1"/>
    <property type="molecule type" value="Genomic_DNA"/>
</dbReference>
<dbReference type="PANTHER" id="PTHR30441">
    <property type="entry name" value="DUF748 DOMAIN-CONTAINING PROTEIN"/>
    <property type="match status" value="1"/>
</dbReference>
<gene>
    <name evidence="3" type="ORF">IAC08_07600</name>
</gene>
<dbReference type="InterPro" id="IPR052894">
    <property type="entry name" value="AsmA-related"/>
</dbReference>
<dbReference type="AlphaFoldDB" id="A0A9D9HLW5"/>